<reference evidence="2" key="1">
    <citation type="journal article" date="2020" name="mSystems">
        <title>Genome- and Community-Level Interaction Insights into Carbon Utilization and Element Cycling Functions of Hydrothermarchaeota in Hydrothermal Sediment.</title>
        <authorList>
            <person name="Zhou Z."/>
            <person name="Liu Y."/>
            <person name="Xu W."/>
            <person name="Pan J."/>
            <person name="Luo Z.H."/>
            <person name="Li M."/>
        </authorList>
    </citation>
    <scope>NUCLEOTIDE SEQUENCE [LARGE SCALE GENOMIC DNA]</scope>
    <source>
        <strain evidence="2">SpSt-1217</strain>
    </source>
</reference>
<dbReference type="AlphaFoldDB" id="A0A831PRT4"/>
<sequence>MQRKKRKPLDLPVIGFLAGFLVPVLVFFGVFWFGEKGVSFKNYVKNLWHLQALVKLGSLCVFTNLLVFMGFIRLKYDQSARGVLGATILYALAVLISRAF</sequence>
<keyword evidence="1" id="KW-0812">Transmembrane</keyword>
<name>A0A831PRT4_9BACT</name>
<keyword evidence="1" id="KW-1133">Transmembrane helix</keyword>
<feature type="transmembrane region" description="Helical" evidence="1">
    <location>
        <begin position="12"/>
        <end position="33"/>
    </location>
</feature>
<accession>A0A831PRT4</accession>
<keyword evidence="1" id="KW-0472">Membrane</keyword>
<proteinExistence type="predicted"/>
<feature type="transmembrane region" description="Helical" evidence="1">
    <location>
        <begin position="79"/>
        <end position="97"/>
    </location>
</feature>
<evidence type="ECO:0000256" key="1">
    <source>
        <dbReference type="SAM" id="Phobius"/>
    </source>
</evidence>
<dbReference type="EMBL" id="DSDK01000660">
    <property type="protein sequence ID" value="HDR52296.1"/>
    <property type="molecule type" value="Genomic_DNA"/>
</dbReference>
<gene>
    <name evidence="2" type="ORF">ENN90_11860</name>
</gene>
<organism evidence="2">
    <name type="scientific">Mariniphaga anaerophila</name>
    <dbReference type="NCBI Taxonomy" id="1484053"/>
    <lineage>
        <taxon>Bacteria</taxon>
        <taxon>Pseudomonadati</taxon>
        <taxon>Bacteroidota</taxon>
        <taxon>Bacteroidia</taxon>
        <taxon>Marinilabiliales</taxon>
        <taxon>Prolixibacteraceae</taxon>
        <taxon>Mariniphaga</taxon>
    </lineage>
</organism>
<dbReference type="Proteomes" id="UP000886047">
    <property type="component" value="Unassembled WGS sequence"/>
</dbReference>
<comment type="caution">
    <text evidence="2">The sequence shown here is derived from an EMBL/GenBank/DDBJ whole genome shotgun (WGS) entry which is preliminary data.</text>
</comment>
<evidence type="ECO:0000313" key="2">
    <source>
        <dbReference type="EMBL" id="HDR52296.1"/>
    </source>
</evidence>
<protein>
    <submittedName>
        <fullName evidence="2">Uncharacterized protein</fullName>
    </submittedName>
</protein>
<feature type="transmembrane region" description="Helical" evidence="1">
    <location>
        <begin position="53"/>
        <end position="72"/>
    </location>
</feature>